<dbReference type="EMBL" id="JABCUS010000001">
    <property type="protein sequence ID" value="NMX02363.1"/>
    <property type="molecule type" value="Genomic_DNA"/>
</dbReference>
<dbReference type="GO" id="GO:0003735">
    <property type="term" value="F:structural constituent of ribosome"/>
    <property type="evidence" value="ECO:0007669"/>
    <property type="project" value="InterPro"/>
</dbReference>
<evidence type="ECO:0000313" key="10">
    <source>
        <dbReference type="Proteomes" id="UP000255284"/>
    </source>
</evidence>
<evidence type="ECO:0000313" key="6">
    <source>
        <dbReference type="EMBL" id="NMW65494.1"/>
    </source>
</evidence>
<evidence type="ECO:0000313" key="9">
    <source>
        <dbReference type="EMBL" id="STO17077.1"/>
    </source>
</evidence>
<keyword evidence="2 5" id="KW-0689">Ribosomal protein</keyword>
<reference evidence="9 10" key="1">
    <citation type="submission" date="2018-06" db="EMBL/GenBank/DDBJ databases">
        <authorList>
            <consortium name="Pathogen Informatics"/>
            <person name="Doyle S."/>
        </authorList>
    </citation>
    <scope>NUCLEOTIDE SEQUENCE [LARGE SCALE GENOMIC DNA]</scope>
    <source>
        <strain evidence="9 10">NCTC11819</strain>
    </source>
</reference>
<dbReference type="Proteomes" id="UP000582487">
    <property type="component" value="Unassembled WGS sequence"/>
</dbReference>
<dbReference type="InterPro" id="IPR011332">
    <property type="entry name" value="Ribosomal_zn-bd"/>
</dbReference>
<dbReference type="Pfam" id="PF01783">
    <property type="entry name" value="Ribosomal_L32p"/>
    <property type="match status" value="1"/>
</dbReference>
<keyword evidence="3 5" id="KW-0687">Ribonucleoprotein</keyword>
<evidence type="ECO:0000256" key="2">
    <source>
        <dbReference type="ARBA" id="ARBA00022980"/>
    </source>
</evidence>
<dbReference type="AlphaFoldDB" id="A0A2J9KRZ8"/>
<protein>
    <recommendedName>
        <fullName evidence="4 5">Large ribosomal subunit protein bL32</fullName>
    </recommendedName>
</protein>
<evidence type="ECO:0000313" key="12">
    <source>
        <dbReference type="Proteomes" id="UP000578252"/>
    </source>
</evidence>
<dbReference type="EMBL" id="UGGQ01000006">
    <property type="protein sequence ID" value="STO17077.1"/>
    <property type="molecule type" value="Genomic_DNA"/>
</dbReference>
<dbReference type="OrthoDB" id="9807363at2"/>
<dbReference type="Proteomes" id="UP000575397">
    <property type="component" value="Unassembled WGS sequence"/>
</dbReference>
<dbReference type="InterPro" id="IPR002677">
    <property type="entry name" value="Ribosomal_bL32"/>
</dbReference>
<evidence type="ECO:0000313" key="13">
    <source>
        <dbReference type="Proteomes" id="UP000582487"/>
    </source>
</evidence>
<proteinExistence type="inferred from homology"/>
<gene>
    <name evidence="5 8" type="primary">rpmF</name>
    <name evidence="7" type="ORF">HHJ74_03515</name>
    <name evidence="8" type="ORF">HHJ77_00030</name>
    <name evidence="6" type="ORF">HHJ78_08165</name>
    <name evidence="9" type="ORF">NCTC11819_01660</name>
</gene>
<dbReference type="HAMAP" id="MF_00340">
    <property type="entry name" value="Ribosomal_bL32"/>
    <property type="match status" value="1"/>
</dbReference>
<dbReference type="GO" id="GO:0015934">
    <property type="term" value="C:large ribosomal subunit"/>
    <property type="evidence" value="ECO:0007669"/>
    <property type="project" value="InterPro"/>
</dbReference>
<dbReference type="Proteomes" id="UP000578252">
    <property type="component" value="Unassembled WGS sequence"/>
</dbReference>
<comment type="caution">
    <text evidence="8">The sequence shown here is derived from an EMBL/GenBank/DDBJ whole genome shotgun (WGS) entry which is preliminary data.</text>
</comment>
<evidence type="ECO:0000313" key="8">
    <source>
        <dbReference type="EMBL" id="NMX02363.1"/>
    </source>
</evidence>
<sequence length="56" mass="6367">MAVPKRKMSRANTRTRRSAWTAKLTQLDNVKVQGQEVAIPRRLVKAYQTGRLTVGE</sequence>
<evidence type="ECO:0000313" key="11">
    <source>
        <dbReference type="Proteomes" id="UP000575397"/>
    </source>
</evidence>
<evidence type="ECO:0000256" key="5">
    <source>
        <dbReference type="HAMAP-Rule" id="MF_00340"/>
    </source>
</evidence>
<organism evidence="8 11">
    <name type="scientific">Mobiluncus mulieris</name>
    <dbReference type="NCBI Taxonomy" id="2052"/>
    <lineage>
        <taxon>Bacteria</taxon>
        <taxon>Bacillati</taxon>
        <taxon>Actinomycetota</taxon>
        <taxon>Actinomycetes</taxon>
        <taxon>Actinomycetales</taxon>
        <taxon>Actinomycetaceae</taxon>
        <taxon>Mobiluncus</taxon>
    </lineage>
</organism>
<dbReference type="EMBL" id="JABCUV010000003">
    <property type="protein sequence ID" value="NMW92778.1"/>
    <property type="molecule type" value="Genomic_DNA"/>
</dbReference>
<name>A0A2J9KRZ8_9ACTO</name>
<reference evidence="11 12" key="2">
    <citation type="submission" date="2020-04" db="EMBL/GenBank/DDBJ databases">
        <title>Antimicrobial susceptibility and clonality of vaginal-derived multi-drug resistant Mobiluncus isolates in China.</title>
        <authorList>
            <person name="Zhang X."/>
        </authorList>
    </citation>
    <scope>NUCLEOTIDE SEQUENCE [LARGE SCALE GENOMIC DNA]</scope>
    <source>
        <strain evidence="8 11">12</strain>
        <strain evidence="6 12">13</strain>
        <strain evidence="7 13">7</strain>
    </source>
</reference>
<dbReference type="SUPFAM" id="SSF57829">
    <property type="entry name" value="Zn-binding ribosomal proteins"/>
    <property type="match status" value="1"/>
</dbReference>
<evidence type="ECO:0000313" key="7">
    <source>
        <dbReference type="EMBL" id="NMW92778.1"/>
    </source>
</evidence>
<comment type="similarity">
    <text evidence="1 5">Belongs to the bacterial ribosomal protein bL32 family.</text>
</comment>
<evidence type="ECO:0000256" key="4">
    <source>
        <dbReference type="ARBA" id="ARBA00035178"/>
    </source>
</evidence>
<evidence type="ECO:0000256" key="3">
    <source>
        <dbReference type="ARBA" id="ARBA00023274"/>
    </source>
</evidence>
<dbReference type="NCBIfam" id="TIGR01031">
    <property type="entry name" value="rpmF_bact"/>
    <property type="match status" value="1"/>
</dbReference>
<dbReference type="RefSeq" id="WP_004012002.1">
    <property type="nucleotide sequence ID" value="NZ_CAMPNB010000035.1"/>
</dbReference>
<accession>A0A2J9KRZ8</accession>
<evidence type="ECO:0000256" key="1">
    <source>
        <dbReference type="ARBA" id="ARBA00008560"/>
    </source>
</evidence>
<dbReference type="Proteomes" id="UP000255284">
    <property type="component" value="Unassembled WGS sequence"/>
</dbReference>
<dbReference type="GO" id="GO:0006412">
    <property type="term" value="P:translation"/>
    <property type="evidence" value="ECO:0007669"/>
    <property type="project" value="UniProtKB-UniRule"/>
</dbReference>
<dbReference type="GeneID" id="61168287"/>
<dbReference type="EMBL" id="JABCUR010000007">
    <property type="protein sequence ID" value="NMW65494.1"/>
    <property type="molecule type" value="Genomic_DNA"/>
</dbReference>